<evidence type="ECO:0000259" key="2">
    <source>
        <dbReference type="Pfam" id="PF25483"/>
    </source>
</evidence>
<feature type="domain" description="DUF7906" evidence="2">
    <location>
        <begin position="79"/>
        <end position="296"/>
    </location>
</feature>
<gene>
    <name evidence="3" type="ORF">GQ55_4G100500</name>
</gene>
<protein>
    <recommendedName>
        <fullName evidence="2">DUF7906 domain-containing protein</fullName>
    </recommendedName>
</protein>
<accession>A0A2T7DX51</accession>
<keyword evidence="4" id="KW-1185">Reference proteome</keyword>
<organism evidence="3 4">
    <name type="scientific">Panicum hallii var. hallii</name>
    <dbReference type="NCBI Taxonomy" id="1504633"/>
    <lineage>
        <taxon>Eukaryota</taxon>
        <taxon>Viridiplantae</taxon>
        <taxon>Streptophyta</taxon>
        <taxon>Embryophyta</taxon>
        <taxon>Tracheophyta</taxon>
        <taxon>Spermatophyta</taxon>
        <taxon>Magnoliopsida</taxon>
        <taxon>Liliopsida</taxon>
        <taxon>Poales</taxon>
        <taxon>Poaceae</taxon>
        <taxon>PACMAD clade</taxon>
        <taxon>Panicoideae</taxon>
        <taxon>Panicodae</taxon>
        <taxon>Paniceae</taxon>
        <taxon>Panicinae</taxon>
        <taxon>Panicum</taxon>
        <taxon>Panicum sect. Panicum</taxon>
    </lineage>
</organism>
<dbReference type="EMBL" id="CM009752">
    <property type="protein sequence ID" value="PUZ60142.1"/>
    <property type="molecule type" value="Genomic_DNA"/>
</dbReference>
<proteinExistence type="predicted"/>
<dbReference type="PANTHER" id="PTHR31515">
    <property type="entry name" value="TRANSMEMBRANE PROTEIN-RELATED"/>
    <property type="match status" value="1"/>
</dbReference>
<feature type="chain" id="PRO_5015414851" description="DUF7906 domain-containing protein" evidence="1">
    <location>
        <begin position="28"/>
        <end position="519"/>
    </location>
</feature>
<reference evidence="3 4" key="1">
    <citation type="submission" date="2018-04" db="EMBL/GenBank/DDBJ databases">
        <title>WGS assembly of Panicum hallii var. hallii HAL2.</title>
        <authorList>
            <person name="Lovell J."/>
            <person name="Jenkins J."/>
            <person name="Lowry D."/>
            <person name="Mamidi S."/>
            <person name="Sreedasyam A."/>
            <person name="Weng X."/>
            <person name="Barry K."/>
            <person name="Bonette J."/>
            <person name="Campitelli B."/>
            <person name="Daum C."/>
            <person name="Gordon S."/>
            <person name="Gould B."/>
            <person name="Lipzen A."/>
            <person name="MacQueen A."/>
            <person name="Palacio-Mejia J."/>
            <person name="Plott C."/>
            <person name="Shakirov E."/>
            <person name="Shu S."/>
            <person name="Yoshinaga Y."/>
            <person name="Zane M."/>
            <person name="Rokhsar D."/>
            <person name="Grimwood J."/>
            <person name="Schmutz J."/>
            <person name="Juenger T."/>
        </authorList>
    </citation>
    <scope>NUCLEOTIDE SEQUENCE [LARGE SCALE GENOMIC DNA]</scope>
    <source>
        <strain evidence="4">cv. HAL2</strain>
    </source>
</reference>
<evidence type="ECO:0000313" key="3">
    <source>
        <dbReference type="EMBL" id="PUZ60142.1"/>
    </source>
</evidence>
<sequence>MARPPSQILHLLVLLLVSLFAPATVAAFSGLDAFLASAAARDPSAGNDTFAALPAGLRRALSAPTPLLPSRLLSLTAAVPIHVRLAGASFPASSGRSLPSLVNAAVSSAPFLSSRRPHRLAVSHTLHLDVTGPVAASKLANAAGNAVRAHLDKSPAPFHTNALSGVPYSLVDDLVAGDYRALAGSGPAEAIYIYLLDLGPQPRQYAYTAAASGTDASSPGYSRCLGPVWTGKDRYIWIDLGAGPVNYGPSLSGDGVLPRGEFHPLATLHGRPKSEKALLADLASLVLSAYKSLLVPSLRIPVHYENSLLIRFVHIHGDRKEPEGLDFPVIEQSIRDGDLPYRGQSLKFDLHTVRYSECPICSFAIARSTNSFTSRFLFENYTLIVNEYLDSKRLRQVLSDSSDEIHRLAGIHDNDEHDKVVTVFVFDLDYDKLLPLDRYHQAVAFGDMVVAVRTRSSQTFCRACGGFHPHISHGALSIMLQLLITLGALDIHHLVLFQRPNHCLLCRKTQLVGMFFLPP</sequence>
<dbReference type="Pfam" id="PF25483">
    <property type="entry name" value="DUF7906"/>
    <property type="match status" value="1"/>
</dbReference>
<name>A0A2T7DX51_9POAL</name>
<dbReference type="Gramene" id="PUZ60142">
    <property type="protein sequence ID" value="PUZ60142"/>
    <property type="gene ID" value="GQ55_4G100500"/>
</dbReference>
<dbReference type="AlphaFoldDB" id="A0A2T7DX51"/>
<keyword evidence="1" id="KW-0732">Signal</keyword>
<dbReference type="OrthoDB" id="18100at2759"/>
<evidence type="ECO:0000313" key="4">
    <source>
        <dbReference type="Proteomes" id="UP000244336"/>
    </source>
</evidence>
<dbReference type="PANTHER" id="PTHR31515:SF4">
    <property type="entry name" value="TRANSMEMBRANE PROTEIN"/>
    <property type="match status" value="1"/>
</dbReference>
<dbReference type="InterPro" id="IPR057228">
    <property type="entry name" value="DUF7906"/>
</dbReference>
<dbReference type="Proteomes" id="UP000244336">
    <property type="component" value="Chromosome 4"/>
</dbReference>
<feature type="signal peptide" evidence="1">
    <location>
        <begin position="1"/>
        <end position="27"/>
    </location>
</feature>
<evidence type="ECO:0000256" key="1">
    <source>
        <dbReference type="SAM" id="SignalP"/>
    </source>
</evidence>